<protein>
    <submittedName>
        <fullName evidence="1">Uncharacterized protein</fullName>
    </submittedName>
</protein>
<evidence type="ECO:0000313" key="1">
    <source>
        <dbReference type="EMBL" id="CBL18292.1"/>
    </source>
</evidence>
<proteinExistence type="predicted"/>
<name>D4LF97_RUMC1</name>
<sequence length="84" mass="9392">MIRKRIIRIAGLALLLWLGAFALDCFAVSCLHRSPVFCVQHQEETHFSGLGYSFDAYAHPISGAYEYVIYVFGCELTSTMTNAV</sequence>
<reference evidence="1" key="1">
    <citation type="submission" date="2010-03" db="EMBL/GenBank/DDBJ databases">
        <title>The genome sequence of Ruminococcus sp. 18P13.</title>
        <authorList>
            <consortium name="metaHIT consortium -- http://www.metahit.eu/"/>
            <person name="Pajon A."/>
            <person name="Turner K."/>
            <person name="Parkhill J."/>
            <person name="Bernalier A."/>
        </authorList>
    </citation>
    <scope>NUCLEOTIDE SEQUENCE [LARGE SCALE GENOMIC DNA]</scope>
    <source>
        <strain evidence="1">Type strain: 18P13</strain>
    </source>
</reference>
<dbReference type="RefSeq" id="WP_015559198.1">
    <property type="nucleotide sequence ID" value="NC_021039.1"/>
</dbReference>
<dbReference type="BioCyc" id="RCHA213810:RUM_RS11170-MONOMER"/>
<dbReference type="GeneID" id="83156946"/>
<gene>
    <name evidence="1" type="ordered locus">RUM_22990</name>
</gene>
<keyword evidence="2" id="KW-1185">Reference proteome</keyword>
<accession>D4LF97</accession>
<organism evidence="1 2">
    <name type="scientific">Ruminococcus champanellensis (strain DSM 18848 / JCM 17042 / KCTC 15320 / 18P13)</name>
    <dbReference type="NCBI Taxonomy" id="213810"/>
    <lineage>
        <taxon>Bacteria</taxon>
        <taxon>Bacillati</taxon>
        <taxon>Bacillota</taxon>
        <taxon>Clostridia</taxon>
        <taxon>Eubacteriales</taxon>
        <taxon>Oscillospiraceae</taxon>
        <taxon>Ruminococcus</taxon>
    </lineage>
</organism>
<evidence type="ECO:0000313" key="2">
    <source>
        <dbReference type="Proteomes" id="UP000007054"/>
    </source>
</evidence>
<dbReference type="HOGENOM" id="CLU_2525507_0_0_9"/>
<dbReference type="EMBL" id="FP929052">
    <property type="protein sequence ID" value="CBL18292.1"/>
    <property type="molecule type" value="Genomic_DNA"/>
</dbReference>
<dbReference type="Proteomes" id="UP000007054">
    <property type="component" value="Chromosome"/>
</dbReference>
<dbReference type="KEGG" id="rch:RUM_22990"/>
<reference evidence="1" key="2">
    <citation type="submission" date="2010-03" db="EMBL/GenBank/DDBJ databases">
        <authorList>
            <person name="Pajon A."/>
        </authorList>
    </citation>
    <scope>NUCLEOTIDE SEQUENCE</scope>
    <source>
        <strain evidence="1">Type strain: 18P13</strain>
    </source>
</reference>
<dbReference type="AlphaFoldDB" id="D4LF97"/>
<dbReference type="PATRIC" id="fig|213810.4.peg.2186"/>